<keyword evidence="2" id="KW-1185">Reference proteome</keyword>
<proteinExistence type="predicted"/>
<accession>A0ACC2N037</accession>
<organism evidence="1 2">
    <name type="scientific">Eretmocerus hayati</name>
    <dbReference type="NCBI Taxonomy" id="131215"/>
    <lineage>
        <taxon>Eukaryota</taxon>
        <taxon>Metazoa</taxon>
        <taxon>Ecdysozoa</taxon>
        <taxon>Arthropoda</taxon>
        <taxon>Hexapoda</taxon>
        <taxon>Insecta</taxon>
        <taxon>Pterygota</taxon>
        <taxon>Neoptera</taxon>
        <taxon>Endopterygota</taxon>
        <taxon>Hymenoptera</taxon>
        <taxon>Apocrita</taxon>
        <taxon>Proctotrupomorpha</taxon>
        <taxon>Chalcidoidea</taxon>
        <taxon>Aphelinidae</taxon>
        <taxon>Aphelininae</taxon>
        <taxon>Eretmocerus</taxon>
    </lineage>
</organism>
<dbReference type="EMBL" id="CM056744">
    <property type="protein sequence ID" value="KAJ8664397.1"/>
    <property type="molecule type" value="Genomic_DNA"/>
</dbReference>
<dbReference type="Proteomes" id="UP001239111">
    <property type="component" value="Chromosome 4"/>
</dbReference>
<evidence type="ECO:0000313" key="2">
    <source>
        <dbReference type="Proteomes" id="UP001239111"/>
    </source>
</evidence>
<comment type="caution">
    <text evidence="1">The sequence shown here is derived from an EMBL/GenBank/DDBJ whole genome shotgun (WGS) entry which is preliminary data.</text>
</comment>
<evidence type="ECO:0000313" key="1">
    <source>
        <dbReference type="EMBL" id="KAJ8664397.1"/>
    </source>
</evidence>
<sequence length="1589" mass="178857">MLNEMDHSLGERLLELLSALPQEVATTDQDRSSEGTAPDDTHFQLARVLYQEDPAVVAAAAAAAAVKFRSNYLPPIGVFWDIENCQVPKGRSAAAVTRVIRDKFFNGYKEAEFIVVCDVQKENKQIVQELNDAQVDLIHVAATCKNAADEKLRQSIRRFADTHGSPAAIILISGDINFAADLSDLRHRKKMHVILLHKENTSEALIMCANEHYDFTELLQPLPPRTPTKGTDVHDVFVYNLPDDKDVVGIRRRLKQLSSNCGGRVVQIKQNGAVVRFSSKELAERAQKRMNGELVFDQKILVVKERESKFNFGKNQVNTPVRESISSESDTGKNSTNEMYGVGSSITARSLPGTPHYPTASPATGNYSSWNGMHCVPHGFYPSHPSYIRPYIHNDSSRAYSEHNRSQSPQVWAMSNNQPQPRYWDDRCKIPAVPMRAGPYSQQPDWNPPRPPWPVASNHNGPSYNQAHKRRSPSPIFTSQTQDKNHRNNQGHNVNKRRSDRTPSPYDLAPVPNNVQRTNRISPFRQSDTESEEVENFFNPIGSRNSNGMHNGYSAPIELQVTNLDQNIEPKDMQRLLTNVFMEHVMVLQVSIFMQSDGNFAATVKVPSLSDAQYAISQLHRRKVGYKRILISYVHTSGPNPQIVRSQIVMLLQEVPGHKLPLFKFREMYESRFMISISISELYKMKDVCIITEDPSGRMVSLNPDHRNTPSPCLNATMDPQNLELPYCTIHAQKPWTNKGWAEQEMASLPDVKISLKVLTERVHKLVTSHSGSLPLPSFPSCYEDEFKEPLLVDENGVPLEHLVSCITTVELKQGIGSVKHIVWASTMNHDDSHDANTTTSENKCISPPLASQLALFSRELVDLLKTAPHCQLSFNRFIPAYHHHFGRQCRVADYGFTKLIDLLEALAHTVQVMGEGNKRVVTLSHRAQIRRFTSDLLRILKAQASKQVTLSEFPSIYARVIGKPWDVSDYGVCELDDILCEVSENTVVVTSCNSGKDRLIAIPKREQTAEEIERTRQFATEVIELLKHAPQQRMLFNKFVPSYHHHFGHQCRVADYGFTKLIELFEAIPDIVKIEEVNGGERRISLTEPEGLRVLGEQITKLIVHFGNPVNGQLMISNIGQSFLQKFGYALRPELFNCNSMLQLMEKLENTIKILNTRNGAAIVAIDKSHVQHLGLECRKILMDAPNHCMPVTKFKQCYEQYYHKKCAIEKYSQNLEPFIRIFTTKNESFIELTQLQRFACNVQRVLIFHGGKINMSQFESAYLKMIGVACRAAEYGYPTLYALFRAIPCTVSVKDVKHRRKMIVLNKKLSAVGLLPSTFSPTPSTIHDTDSSNDSIENDFMTNVAPIVSNASSQANDQARWEASKNISWSEDISKWEKSNHWSLMSNDDVQKWHGVPSQSKSFLDGLEKVTTNFPPPPKPDSPEGTQIENNHWHSSIWSPPAFNYSQEMPTNVEVPPMTLSPLKKIDTSEASNLISPIKNLLPASANPLDPRISPYFMSKRNPVVVAPHPSELPLPSMSLTPKKNVTPDAGNKTPSENTKNLICSPVSSKSADRNSIDKINGSTPSKRSFFGKCRLAAQFNQPPSDP</sequence>
<reference evidence="1" key="1">
    <citation type="submission" date="2023-04" db="EMBL/GenBank/DDBJ databases">
        <title>A chromosome-level genome assembly of the parasitoid wasp Eretmocerus hayati.</title>
        <authorList>
            <person name="Zhong Y."/>
            <person name="Liu S."/>
            <person name="Liu Y."/>
        </authorList>
    </citation>
    <scope>NUCLEOTIDE SEQUENCE</scope>
    <source>
        <strain evidence="1">ZJU_SS_LIU_2023</strain>
    </source>
</reference>
<name>A0ACC2N037_9HYME</name>
<gene>
    <name evidence="1" type="ORF">QAD02_006059</name>
</gene>
<protein>
    <submittedName>
        <fullName evidence="1">Uncharacterized protein</fullName>
    </submittedName>
</protein>